<proteinExistence type="predicted"/>
<dbReference type="EMBL" id="UGTJ01000001">
    <property type="protein sequence ID" value="SUB80721.1"/>
    <property type="molecule type" value="Genomic_DNA"/>
</dbReference>
<dbReference type="RefSeq" id="WP_115154016.1">
    <property type="nucleotide sequence ID" value="NZ_DBFWLE010000027.1"/>
</dbReference>
<organism evidence="1 2">
    <name type="scientific">Segatella buccae</name>
    <dbReference type="NCBI Taxonomy" id="28126"/>
    <lineage>
        <taxon>Bacteria</taxon>
        <taxon>Pseudomonadati</taxon>
        <taxon>Bacteroidota</taxon>
        <taxon>Bacteroidia</taxon>
        <taxon>Bacteroidales</taxon>
        <taxon>Prevotellaceae</taxon>
        <taxon>Segatella</taxon>
    </lineage>
</organism>
<accession>A0AAQ1UJN9</accession>
<name>A0AAQ1UJN9_9BACT</name>
<protein>
    <submittedName>
        <fullName evidence="1">Uncharacterized protein</fullName>
    </submittedName>
</protein>
<sequence length="99" mass="11185">MKQELKLLATEVEKKVGKPISVSSDFEKLSAHISRHHVHLPSGALKKVWGYLKGAEHPSRETLDKLALFVGYQNWKDFQENLHGEDDGLTSYEGQLKGK</sequence>
<comment type="caution">
    <text evidence="1">The sequence shown here is derived from an EMBL/GenBank/DDBJ whole genome shotgun (WGS) entry which is preliminary data.</text>
</comment>
<dbReference type="Proteomes" id="UP000255283">
    <property type="component" value="Unassembled WGS sequence"/>
</dbReference>
<gene>
    <name evidence="1" type="ORF">NCTC13063_02017</name>
</gene>
<dbReference type="AlphaFoldDB" id="A0AAQ1UJN9"/>
<evidence type="ECO:0000313" key="1">
    <source>
        <dbReference type="EMBL" id="SUB80721.1"/>
    </source>
</evidence>
<reference evidence="1 2" key="1">
    <citation type="submission" date="2018-06" db="EMBL/GenBank/DDBJ databases">
        <authorList>
            <consortium name="Pathogen Informatics"/>
            <person name="Doyle S."/>
        </authorList>
    </citation>
    <scope>NUCLEOTIDE SEQUENCE [LARGE SCALE GENOMIC DNA]</scope>
    <source>
        <strain evidence="1 2">NCTC13063</strain>
    </source>
</reference>
<evidence type="ECO:0000313" key="2">
    <source>
        <dbReference type="Proteomes" id="UP000255283"/>
    </source>
</evidence>